<organism evidence="5 6">
    <name type="scientific">Enterococcus avium</name>
    <name type="common">Streptococcus avium</name>
    <dbReference type="NCBI Taxonomy" id="33945"/>
    <lineage>
        <taxon>Bacteria</taxon>
        <taxon>Bacillati</taxon>
        <taxon>Bacillota</taxon>
        <taxon>Bacilli</taxon>
        <taxon>Lactobacillales</taxon>
        <taxon>Enterococcaceae</taxon>
        <taxon>Enterococcus</taxon>
    </lineage>
</organism>
<evidence type="ECO:0000313" key="5">
    <source>
        <dbReference type="EMBL" id="RVU96430.1"/>
    </source>
</evidence>
<feature type="domain" description="4-oxalocrotonate tautomerase-like" evidence="2">
    <location>
        <begin position="2"/>
        <end position="51"/>
    </location>
</feature>
<evidence type="ECO:0000259" key="2">
    <source>
        <dbReference type="Pfam" id="PF01361"/>
    </source>
</evidence>
<reference evidence="5 6" key="1">
    <citation type="submission" date="2018-12" db="EMBL/GenBank/DDBJ databases">
        <title>A novel vanA-carrying plasmid in a clinical isolate of Enterococcus avium.</title>
        <authorList>
            <person name="Bernasconi O.J."/>
            <person name="Luzzaro F."/>
            <person name="Endimiani A."/>
        </authorList>
    </citation>
    <scope>NUCLEOTIDE SEQUENCE [LARGE SCALE GENOMIC DNA]</scope>
    <source>
        <strain evidence="5 6">LC0559/18</strain>
    </source>
</reference>
<evidence type="ECO:0000313" key="3">
    <source>
        <dbReference type="EMBL" id="MDT2405212.1"/>
    </source>
</evidence>
<dbReference type="EMBL" id="JARPWY010000015">
    <property type="protein sequence ID" value="MDT2514082.1"/>
    <property type="molecule type" value="Genomic_DNA"/>
</dbReference>
<gene>
    <name evidence="5" type="ORF">EK398_17225</name>
    <name evidence="3" type="ORF">P7D43_22905</name>
    <name evidence="4" type="ORF">P7D79_07510</name>
</gene>
<dbReference type="Proteomes" id="UP001264335">
    <property type="component" value="Unassembled WGS sequence"/>
</dbReference>
<dbReference type="InterPro" id="IPR014347">
    <property type="entry name" value="Tautomerase/MIF_sf"/>
</dbReference>
<keyword evidence="1" id="KW-0413">Isomerase</keyword>
<evidence type="ECO:0000313" key="4">
    <source>
        <dbReference type="EMBL" id="MDT2514082.1"/>
    </source>
</evidence>
<dbReference type="InterPro" id="IPR004370">
    <property type="entry name" value="4-OT-like_dom"/>
</dbReference>
<evidence type="ECO:0000256" key="1">
    <source>
        <dbReference type="ARBA" id="ARBA00023235"/>
    </source>
</evidence>
<dbReference type="SUPFAM" id="SSF55331">
    <property type="entry name" value="Tautomerase/MIF"/>
    <property type="match status" value="1"/>
</dbReference>
<dbReference type="Proteomes" id="UP001260773">
    <property type="component" value="Unassembled WGS sequence"/>
</dbReference>
<dbReference type="Gene3D" id="3.30.429.10">
    <property type="entry name" value="Macrophage Migration Inhibitory Factor"/>
    <property type="match status" value="1"/>
</dbReference>
<dbReference type="Proteomes" id="UP000288388">
    <property type="component" value="Unassembled WGS sequence"/>
</dbReference>
<dbReference type="AlphaFoldDB" id="A0A437USE1"/>
<reference evidence="3 7" key="2">
    <citation type="submission" date="2023-03" db="EMBL/GenBank/DDBJ databases">
        <authorList>
            <person name="Shen W."/>
            <person name="Cai J."/>
        </authorList>
    </citation>
    <scope>NUCLEOTIDE SEQUENCE [LARGE SCALE GENOMIC DNA]</scope>
    <source>
        <strain evidence="3">P33-2</strain>
        <strain evidence="4 7">Y2</strain>
    </source>
</reference>
<dbReference type="GO" id="GO:0016853">
    <property type="term" value="F:isomerase activity"/>
    <property type="evidence" value="ECO:0007669"/>
    <property type="project" value="UniProtKB-KW"/>
</dbReference>
<name>A0A437USE1_ENTAV</name>
<evidence type="ECO:0000313" key="6">
    <source>
        <dbReference type="Proteomes" id="UP000288388"/>
    </source>
</evidence>
<comment type="caution">
    <text evidence="5">The sequence shown here is derived from an EMBL/GenBank/DDBJ whole genome shotgun (WGS) entry which is preliminary data.</text>
</comment>
<evidence type="ECO:0000313" key="7">
    <source>
        <dbReference type="Proteomes" id="UP001264335"/>
    </source>
</evidence>
<protein>
    <submittedName>
        <fullName evidence="5">4-oxalocrotonate tautomerase family enzyme</fullName>
    </submittedName>
    <submittedName>
        <fullName evidence="3">Tautomerase family protein</fullName>
    </submittedName>
</protein>
<dbReference type="EMBL" id="JARPWH010000219">
    <property type="protein sequence ID" value="MDT2405212.1"/>
    <property type="molecule type" value="Genomic_DNA"/>
</dbReference>
<sequence>MPHLSVKMYPGRSEEVKQDFAKKLQDFVVKELGCTPNVVSVSFKEIEADKWKDVIGDEIAGEDVYIKADF</sequence>
<dbReference type="RefSeq" id="WP_016179761.1">
    <property type="nucleotide sequence ID" value="NZ_CAAKNX010000087.1"/>
</dbReference>
<dbReference type="EMBL" id="RYZS01000001">
    <property type="protein sequence ID" value="RVU96430.1"/>
    <property type="molecule type" value="Genomic_DNA"/>
</dbReference>
<dbReference type="Pfam" id="PF01361">
    <property type="entry name" value="Tautomerase"/>
    <property type="match status" value="1"/>
</dbReference>
<accession>A0A437USE1</accession>
<proteinExistence type="predicted"/>